<gene>
    <name evidence="1" type="ORF">D9611_013428</name>
</gene>
<evidence type="ECO:0000313" key="1">
    <source>
        <dbReference type="EMBL" id="KAF5329836.1"/>
    </source>
</evidence>
<keyword evidence="2" id="KW-1185">Reference proteome</keyword>
<comment type="caution">
    <text evidence="1">The sequence shown here is derived from an EMBL/GenBank/DDBJ whole genome shotgun (WGS) entry which is preliminary data.</text>
</comment>
<proteinExistence type="predicted"/>
<reference evidence="1 2" key="1">
    <citation type="journal article" date="2020" name="ISME J.">
        <title>Uncovering the hidden diversity of litter-decomposition mechanisms in mushroom-forming fungi.</title>
        <authorList>
            <person name="Floudas D."/>
            <person name="Bentzer J."/>
            <person name="Ahren D."/>
            <person name="Johansson T."/>
            <person name="Persson P."/>
            <person name="Tunlid A."/>
        </authorList>
    </citation>
    <scope>NUCLEOTIDE SEQUENCE [LARGE SCALE GENOMIC DNA]</scope>
    <source>
        <strain evidence="1 2">CBS 175.51</strain>
    </source>
</reference>
<dbReference type="AlphaFoldDB" id="A0A8H5BVP1"/>
<evidence type="ECO:0000313" key="2">
    <source>
        <dbReference type="Proteomes" id="UP000541558"/>
    </source>
</evidence>
<accession>A0A8H5BVP1</accession>
<name>A0A8H5BVP1_9AGAR</name>
<protein>
    <submittedName>
        <fullName evidence="1">Uncharacterized protein</fullName>
    </submittedName>
</protein>
<sequence length="168" mass="18269">MPTSSSLSTSTKGPALKSAKYKVIASAKLRRRRQGVDLGAAALGPNHVRELVADSVRRARGQFGWHPRTDTRLVLISCTTTGTSRLREGIAGTPSSGNHIFQGAENFVLGDVDIIAAGGNVERHRHEHVHVHIHVSTGRRRRSLTGDRALATHECWEWAKGFAQHLGS</sequence>
<organism evidence="1 2">
    <name type="scientific">Ephemerocybe angulata</name>
    <dbReference type="NCBI Taxonomy" id="980116"/>
    <lineage>
        <taxon>Eukaryota</taxon>
        <taxon>Fungi</taxon>
        <taxon>Dikarya</taxon>
        <taxon>Basidiomycota</taxon>
        <taxon>Agaricomycotina</taxon>
        <taxon>Agaricomycetes</taxon>
        <taxon>Agaricomycetidae</taxon>
        <taxon>Agaricales</taxon>
        <taxon>Agaricineae</taxon>
        <taxon>Psathyrellaceae</taxon>
        <taxon>Ephemerocybe</taxon>
    </lineage>
</organism>
<dbReference type="OrthoDB" id="10446205at2759"/>
<dbReference type="EMBL" id="JAACJK010000120">
    <property type="protein sequence ID" value="KAF5329836.1"/>
    <property type="molecule type" value="Genomic_DNA"/>
</dbReference>
<dbReference type="Proteomes" id="UP000541558">
    <property type="component" value="Unassembled WGS sequence"/>
</dbReference>